<comment type="caution">
    <text evidence="1">The sequence shown here is derived from an EMBL/GenBank/DDBJ whole genome shotgun (WGS) entry which is preliminary data.</text>
</comment>
<dbReference type="PANTHER" id="PTHR47412">
    <property type="entry name" value="FI01434P-RELATED"/>
    <property type="match status" value="1"/>
</dbReference>
<evidence type="ECO:0000313" key="2">
    <source>
        <dbReference type="Proteomes" id="UP000801492"/>
    </source>
</evidence>
<evidence type="ECO:0000313" key="1">
    <source>
        <dbReference type="EMBL" id="KAF2898982.1"/>
    </source>
</evidence>
<gene>
    <name evidence="1" type="ORF">ILUMI_07193</name>
</gene>
<protein>
    <submittedName>
        <fullName evidence="1">Uncharacterized protein</fullName>
    </submittedName>
</protein>
<dbReference type="EMBL" id="VTPC01003142">
    <property type="protein sequence ID" value="KAF2898982.1"/>
    <property type="molecule type" value="Genomic_DNA"/>
</dbReference>
<proteinExistence type="predicted"/>
<dbReference type="OrthoDB" id="9974378at2759"/>
<reference evidence="1" key="1">
    <citation type="submission" date="2019-08" db="EMBL/GenBank/DDBJ databases">
        <title>The genome of the North American firefly Photinus pyralis.</title>
        <authorList>
            <consortium name="Photinus pyralis genome working group"/>
            <person name="Fallon T.R."/>
            <person name="Sander Lower S.E."/>
            <person name="Weng J.-K."/>
        </authorList>
    </citation>
    <scope>NUCLEOTIDE SEQUENCE</scope>
    <source>
        <strain evidence="1">TRF0915ILg1</strain>
        <tissue evidence="1">Whole body</tissue>
    </source>
</reference>
<dbReference type="Pfam" id="PF13896">
    <property type="entry name" value="Glyco_transf_49"/>
    <property type="match status" value="1"/>
</dbReference>
<sequence length="99" mass="11677">MPSVVLGNETVPENKTALQQMIKSEKAFYFHKRLCMRCHRIPNGSEWLNLTESNDLDVFVTVKRHMKQVKWEAFYIGTNKDPLFDERLSWEGQSNKMTQ</sequence>
<organism evidence="1 2">
    <name type="scientific">Ignelater luminosus</name>
    <name type="common">Cucubano</name>
    <name type="synonym">Pyrophorus luminosus</name>
    <dbReference type="NCBI Taxonomy" id="2038154"/>
    <lineage>
        <taxon>Eukaryota</taxon>
        <taxon>Metazoa</taxon>
        <taxon>Ecdysozoa</taxon>
        <taxon>Arthropoda</taxon>
        <taxon>Hexapoda</taxon>
        <taxon>Insecta</taxon>
        <taxon>Pterygota</taxon>
        <taxon>Neoptera</taxon>
        <taxon>Endopterygota</taxon>
        <taxon>Coleoptera</taxon>
        <taxon>Polyphaga</taxon>
        <taxon>Elateriformia</taxon>
        <taxon>Elateroidea</taxon>
        <taxon>Elateridae</taxon>
        <taxon>Agrypninae</taxon>
        <taxon>Pyrophorini</taxon>
        <taxon>Ignelater</taxon>
    </lineage>
</organism>
<keyword evidence="2" id="KW-1185">Reference proteome</keyword>
<dbReference type="PANTHER" id="PTHR47412:SF1">
    <property type="entry name" value="FI01434P-RELATED"/>
    <property type="match status" value="1"/>
</dbReference>
<dbReference type="Proteomes" id="UP000801492">
    <property type="component" value="Unassembled WGS sequence"/>
</dbReference>
<accession>A0A8K0D8J7</accession>
<feature type="non-terminal residue" evidence="1">
    <location>
        <position position="1"/>
    </location>
</feature>
<name>A0A8K0D8J7_IGNLU</name>
<dbReference type="AlphaFoldDB" id="A0A8K0D8J7"/>